<reference evidence="2" key="1">
    <citation type="submission" date="2024-07" db="EMBL/GenBank/DDBJ databases">
        <authorList>
            <person name="Yu S.T."/>
        </authorList>
    </citation>
    <scope>NUCLEOTIDE SEQUENCE</scope>
    <source>
        <strain evidence="2">R11</strain>
    </source>
</reference>
<organism evidence="2">
    <name type="scientific">Streptomyces sp. R11</name>
    <dbReference type="NCBI Taxonomy" id="3238625"/>
    <lineage>
        <taxon>Bacteria</taxon>
        <taxon>Bacillati</taxon>
        <taxon>Actinomycetota</taxon>
        <taxon>Actinomycetes</taxon>
        <taxon>Kitasatosporales</taxon>
        <taxon>Streptomycetaceae</taxon>
        <taxon>Streptomyces</taxon>
    </lineage>
</organism>
<evidence type="ECO:0000256" key="1">
    <source>
        <dbReference type="SAM" id="MobiDB-lite"/>
    </source>
</evidence>
<dbReference type="EMBL" id="CP163432">
    <property type="protein sequence ID" value="XDQ12826.1"/>
    <property type="molecule type" value="Genomic_DNA"/>
</dbReference>
<feature type="compositionally biased region" description="Polar residues" evidence="1">
    <location>
        <begin position="147"/>
        <end position="159"/>
    </location>
</feature>
<dbReference type="RefSeq" id="WP_369272936.1">
    <property type="nucleotide sequence ID" value="NZ_CP163432.1"/>
</dbReference>
<evidence type="ECO:0000313" key="2">
    <source>
        <dbReference type="EMBL" id="XDQ12826.1"/>
    </source>
</evidence>
<accession>A0AB39N2X1</accession>
<dbReference type="AlphaFoldDB" id="A0AB39N2X1"/>
<feature type="compositionally biased region" description="Low complexity" evidence="1">
    <location>
        <begin position="88"/>
        <end position="101"/>
    </location>
</feature>
<feature type="region of interest" description="Disordered" evidence="1">
    <location>
        <begin position="146"/>
        <end position="204"/>
    </location>
</feature>
<proteinExistence type="predicted"/>
<protein>
    <submittedName>
        <fullName evidence="2">Uncharacterized protein</fullName>
    </submittedName>
</protein>
<name>A0AB39N2X1_9ACTN</name>
<sequence length="231" mass="23543">MTERVIQGVGHRAVAPVGDVVESVTGALAEVQAQVPPLAALPAFPALPAAPESPAWPSWPSWPGLEFPGFPVPDLPGAGLPSLPDVPGLPGLPAQPGQTLPAPGAETPHPVADVPEAVDGQWDEGRTGREVGVEYGPRFVADVAASHASTSGGARTTAPSRYAPVPQAPVDHPGGVPGNRSVGDNNPSRHGDAHVVSLNGRAPLRLVPGAAARVEADEIQDRHRDIPVSPA</sequence>
<gene>
    <name evidence="2" type="ORF">AB5J55_25940</name>
</gene>
<feature type="region of interest" description="Disordered" evidence="1">
    <location>
        <begin position="76"/>
        <end position="108"/>
    </location>
</feature>